<gene>
    <name evidence="15" type="ORF">K461DRAFT_293108</name>
</gene>
<evidence type="ECO:0000256" key="5">
    <source>
        <dbReference type="ARBA" id="ARBA00019746"/>
    </source>
</evidence>
<dbReference type="GO" id="GO:0005634">
    <property type="term" value="C:nucleus"/>
    <property type="evidence" value="ECO:0007669"/>
    <property type="project" value="UniProtKB-SubCell"/>
</dbReference>
<evidence type="ECO:0000256" key="11">
    <source>
        <dbReference type="ARBA" id="ARBA00023163"/>
    </source>
</evidence>
<feature type="compositionally biased region" description="Polar residues" evidence="14">
    <location>
        <begin position="1"/>
        <end position="19"/>
    </location>
</feature>
<evidence type="ECO:0000313" key="15">
    <source>
        <dbReference type="EMBL" id="KAF2154465.1"/>
    </source>
</evidence>
<evidence type="ECO:0000313" key="16">
    <source>
        <dbReference type="Proteomes" id="UP000799439"/>
    </source>
</evidence>
<evidence type="ECO:0000256" key="7">
    <source>
        <dbReference type="ARBA" id="ARBA00022694"/>
    </source>
</evidence>
<evidence type="ECO:0000256" key="10">
    <source>
        <dbReference type="ARBA" id="ARBA00023159"/>
    </source>
</evidence>
<dbReference type="Proteomes" id="UP000799439">
    <property type="component" value="Unassembled WGS sequence"/>
</dbReference>
<dbReference type="Pfam" id="PF08738">
    <property type="entry name" value="Gon7"/>
    <property type="match status" value="1"/>
</dbReference>
<feature type="compositionally biased region" description="Acidic residues" evidence="14">
    <location>
        <begin position="84"/>
        <end position="100"/>
    </location>
</feature>
<dbReference type="GO" id="GO:0000781">
    <property type="term" value="C:chromosome, telomeric region"/>
    <property type="evidence" value="ECO:0007669"/>
    <property type="project" value="UniProtKB-SubCell"/>
</dbReference>
<dbReference type="EMBL" id="ML996084">
    <property type="protein sequence ID" value="KAF2154465.1"/>
    <property type="molecule type" value="Genomic_DNA"/>
</dbReference>
<keyword evidence="7" id="KW-0819">tRNA processing</keyword>
<sequence>MEHVSANTELTANYSSPTGHKQFVSPLSSLVDANRSTSDKTAYLSDLRTKVTQLQDDINAFLTDKMAEDQAAEAAAGVKKNENEDKEEDMYGEEDPENDG</sequence>
<keyword evidence="6" id="KW-0158">Chromosome</keyword>
<keyword evidence="11" id="KW-0804">Transcription</keyword>
<evidence type="ECO:0000256" key="4">
    <source>
        <dbReference type="ARBA" id="ARBA00011534"/>
    </source>
</evidence>
<comment type="subcellular location">
    <subcellularLocation>
        <location evidence="2">Chromosome</location>
        <location evidence="2">Telomere</location>
    </subcellularLocation>
    <subcellularLocation>
        <location evidence="1">Nucleus</location>
    </subcellularLocation>
</comment>
<dbReference type="AlphaFoldDB" id="A0A9P4J778"/>
<keyword evidence="12" id="KW-0539">Nucleus</keyword>
<keyword evidence="16" id="KW-1185">Reference proteome</keyword>
<evidence type="ECO:0000256" key="3">
    <source>
        <dbReference type="ARBA" id="ARBA00008529"/>
    </source>
</evidence>
<evidence type="ECO:0000256" key="1">
    <source>
        <dbReference type="ARBA" id="ARBA00004123"/>
    </source>
</evidence>
<name>A0A9P4J778_9PEZI</name>
<evidence type="ECO:0000256" key="9">
    <source>
        <dbReference type="ARBA" id="ARBA00023015"/>
    </source>
</evidence>
<evidence type="ECO:0000256" key="8">
    <source>
        <dbReference type="ARBA" id="ARBA00022895"/>
    </source>
</evidence>
<dbReference type="OrthoDB" id="2288868at2759"/>
<feature type="region of interest" description="Disordered" evidence="14">
    <location>
        <begin position="73"/>
        <end position="100"/>
    </location>
</feature>
<organism evidence="15 16">
    <name type="scientific">Myriangium duriaei CBS 260.36</name>
    <dbReference type="NCBI Taxonomy" id="1168546"/>
    <lineage>
        <taxon>Eukaryota</taxon>
        <taxon>Fungi</taxon>
        <taxon>Dikarya</taxon>
        <taxon>Ascomycota</taxon>
        <taxon>Pezizomycotina</taxon>
        <taxon>Dothideomycetes</taxon>
        <taxon>Dothideomycetidae</taxon>
        <taxon>Myriangiales</taxon>
        <taxon>Myriangiaceae</taxon>
        <taxon>Myriangium</taxon>
    </lineage>
</organism>
<evidence type="ECO:0000256" key="12">
    <source>
        <dbReference type="ARBA" id="ARBA00023242"/>
    </source>
</evidence>
<proteinExistence type="inferred from homology"/>
<evidence type="ECO:0000256" key="2">
    <source>
        <dbReference type="ARBA" id="ARBA00004574"/>
    </source>
</evidence>
<evidence type="ECO:0000256" key="14">
    <source>
        <dbReference type="SAM" id="MobiDB-lite"/>
    </source>
</evidence>
<keyword evidence="10" id="KW-0010">Activator</keyword>
<protein>
    <recommendedName>
        <fullName evidence="5">EKC/KEOPS complex subunit GON7</fullName>
    </recommendedName>
</protein>
<comment type="caution">
    <text evidence="15">The sequence shown here is derived from an EMBL/GenBank/DDBJ whole genome shotgun (WGS) entry which is preliminary data.</text>
</comment>
<dbReference type="GO" id="GO:0008033">
    <property type="term" value="P:tRNA processing"/>
    <property type="evidence" value="ECO:0007669"/>
    <property type="project" value="UniProtKB-KW"/>
</dbReference>
<dbReference type="InterPro" id="IPR014849">
    <property type="entry name" value="EKC/KEOPS_Gon7"/>
</dbReference>
<comment type="subunit">
    <text evidence="4">Component of the EKC/KEOPS complex composed of at least BUD32, CGI121, GON7, KAE1 and PCC1; the whole complex dimerizes.</text>
</comment>
<comment type="function">
    <text evidence="13">Component of the EKC/KEOPS complex that is required for the formation of a threonylcarbamoyl group on adenosine at position 37 (t(6)A37) in tRNAs that read codons beginning with adenine. The complex is probably involved in the transfer of the threonylcarbamoyl moiety of threonylcarbamoyl-AMP (TC-AMP) to the N6 group of A37. GON7 likely plays a supporting role to the catalytic subunit KAE1 in the complex. The EKC/KEOPS complex also promotes both telomere uncapping and telomere elongation. The complex is required for efficient recruitment of transcriptional coactivators.</text>
</comment>
<comment type="similarity">
    <text evidence="3">Belongs to the GON7 family.</text>
</comment>
<reference evidence="15" key="1">
    <citation type="journal article" date="2020" name="Stud. Mycol.">
        <title>101 Dothideomycetes genomes: a test case for predicting lifestyles and emergence of pathogens.</title>
        <authorList>
            <person name="Haridas S."/>
            <person name="Albert R."/>
            <person name="Binder M."/>
            <person name="Bloem J."/>
            <person name="Labutti K."/>
            <person name="Salamov A."/>
            <person name="Andreopoulos B."/>
            <person name="Baker S."/>
            <person name="Barry K."/>
            <person name="Bills G."/>
            <person name="Bluhm B."/>
            <person name="Cannon C."/>
            <person name="Castanera R."/>
            <person name="Culley D."/>
            <person name="Daum C."/>
            <person name="Ezra D."/>
            <person name="Gonzalez J."/>
            <person name="Henrissat B."/>
            <person name="Kuo A."/>
            <person name="Liang C."/>
            <person name="Lipzen A."/>
            <person name="Lutzoni F."/>
            <person name="Magnuson J."/>
            <person name="Mondo S."/>
            <person name="Nolan M."/>
            <person name="Ohm R."/>
            <person name="Pangilinan J."/>
            <person name="Park H.-J."/>
            <person name="Ramirez L."/>
            <person name="Alfaro M."/>
            <person name="Sun H."/>
            <person name="Tritt A."/>
            <person name="Yoshinaga Y."/>
            <person name="Zwiers L.-H."/>
            <person name="Turgeon B."/>
            <person name="Goodwin S."/>
            <person name="Spatafora J."/>
            <person name="Crous P."/>
            <person name="Grigoriev I."/>
        </authorList>
    </citation>
    <scope>NUCLEOTIDE SEQUENCE</scope>
    <source>
        <strain evidence="15">CBS 260.36</strain>
    </source>
</reference>
<keyword evidence="8" id="KW-0779">Telomere</keyword>
<feature type="region of interest" description="Disordered" evidence="14">
    <location>
        <begin position="1"/>
        <end position="23"/>
    </location>
</feature>
<evidence type="ECO:0000256" key="13">
    <source>
        <dbReference type="ARBA" id="ARBA00025393"/>
    </source>
</evidence>
<accession>A0A9P4J778</accession>
<evidence type="ECO:0000256" key="6">
    <source>
        <dbReference type="ARBA" id="ARBA00022454"/>
    </source>
</evidence>
<keyword evidence="9" id="KW-0805">Transcription regulation</keyword>